<feature type="signal peptide" evidence="1">
    <location>
        <begin position="1"/>
        <end position="19"/>
    </location>
</feature>
<dbReference type="Gene3D" id="1.10.238.10">
    <property type="entry name" value="EF-hand"/>
    <property type="match status" value="1"/>
</dbReference>
<dbReference type="InterPro" id="IPR002048">
    <property type="entry name" value="EF_hand_dom"/>
</dbReference>
<feature type="chain" id="PRO_5047406904" evidence="1">
    <location>
        <begin position="20"/>
        <end position="109"/>
    </location>
</feature>
<dbReference type="EMBL" id="JACSGR010000003">
    <property type="protein sequence ID" value="MBH5328939.1"/>
    <property type="molecule type" value="Genomic_DNA"/>
</dbReference>
<dbReference type="Proteomes" id="UP000768471">
    <property type="component" value="Unassembled WGS sequence"/>
</dbReference>
<dbReference type="SUPFAM" id="SSF47473">
    <property type="entry name" value="EF-hand"/>
    <property type="match status" value="1"/>
</dbReference>
<accession>A0ABS0N9G8</accession>
<protein>
    <submittedName>
        <fullName evidence="3">UDP-glucose 6-dehydrogenase</fullName>
    </submittedName>
</protein>
<keyword evidence="1" id="KW-0732">Signal</keyword>
<name>A0ABS0N9G8_9NEIS</name>
<evidence type="ECO:0000313" key="3">
    <source>
        <dbReference type="EMBL" id="MBH5328939.1"/>
    </source>
</evidence>
<keyword evidence="4" id="KW-1185">Reference proteome</keyword>
<dbReference type="Pfam" id="PF13202">
    <property type="entry name" value="EF-hand_5"/>
    <property type="match status" value="2"/>
</dbReference>
<reference evidence="3 4" key="1">
    <citation type="submission" date="2020-09" db="EMBL/GenBank/DDBJ databases">
        <title>Eikenella S3660 sp. nov., isolated from a throat swab.</title>
        <authorList>
            <person name="Buhl M."/>
        </authorList>
    </citation>
    <scope>NUCLEOTIDE SEQUENCE [LARGE SCALE GENOMIC DNA]</scope>
    <source>
        <strain evidence="3 4">S3360</strain>
    </source>
</reference>
<dbReference type="InterPro" id="IPR018247">
    <property type="entry name" value="EF_Hand_1_Ca_BS"/>
</dbReference>
<proteinExistence type="predicted"/>
<comment type="caution">
    <text evidence="3">The sequence shown here is derived from an EMBL/GenBank/DDBJ whole genome shotgun (WGS) entry which is preliminary data.</text>
</comment>
<gene>
    <name evidence="3" type="ORF">H9Q10_04565</name>
</gene>
<dbReference type="InterPro" id="IPR011992">
    <property type="entry name" value="EF-hand-dom_pair"/>
</dbReference>
<evidence type="ECO:0000259" key="2">
    <source>
        <dbReference type="PROSITE" id="PS50222"/>
    </source>
</evidence>
<dbReference type="RefSeq" id="WP_197902850.1">
    <property type="nucleotide sequence ID" value="NZ_JACSGR010000003.1"/>
</dbReference>
<feature type="domain" description="EF-hand" evidence="2">
    <location>
        <begin position="58"/>
        <end position="93"/>
    </location>
</feature>
<dbReference type="PROSITE" id="PS00018">
    <property type="entry name" value="EF_HAND_1"/>
    <property type="match status" value="2"/>
</dbReference>
<organism evidence="3 4">
    <name type="scientific">Eikenella glucosivorans</name>
    <dbReference type="NCBI Taxonomy" id="2766967"/>
    <lineage>
        <taxon>Bacteria</taxon>
        <taxon>Pseudomonadati</taxon>
        <taxon>Pseudomonadota</taxon>
        <taxon>Betaproteobacteria</taxon>
        <taxon>Neisseriales</taxon>
        <taxon>Neisseriaceae</taxon>
        <taxon>Eikenella</taxon>
    </lineage>
</organism>
<evidence type="ECO:0000313" key="4">
    <source>
        <dbReference type="Proteomes" id="UP000768471"/>
    </source>
</evidence>
<sequence>MKTLLLLASLLGTAAPALACKALSPEAAFVAANDRNGDGVLSRSEWRRAKLPANLAAEGQTGTRAAFRLLDADRNGKLSHSELSGRFDYIEHPCAEWQRQFNTPPAAAE</sequence>
<dbReference type="PROSITE" id="PS50222">
    <property type="entry name" value="EF_HAND_2"/>
    <property type="match status" value="1"/>
</dbReference>
<evidence type="ECO:0000256" key="1">
    <source>
        <dbReference type="SAM" id="SignalP"/>
    </source>
</evidence>